<reference evidence="2 3" key="1">
    <citation type="journal article" date="2020" name="Cell">
        <title>Large-Scale Comparative Analyses of Tick Genomes Elucidate Their Genetic Diversity and Vector Capacities.</title>
        <authorList>
            <consortium name="Tick Genome and Microbiome Consortium (TIGMIC)"/>
            <person name="Jia N."/>
            <person name="Wang J."/>
            <person name="Shi W."/>
            <person name="Du L."/>
            <person name="Sun Y."/>
            <person name="Zhan W."/>
            <person name="Jiang J.F."/>
            <person name="Wang Q."/>
            <person name="Zhang B."/>
            <person name="Ji P."/>
            <person name="Bell-Sakyi L."/>
            <person name="Cui X.M."/>
            <person name="Yuan T.T."/>
            <person name="Jiang B.G."/>
            <person name="Yang W.F."/>
            <person name="Lam T.T."/>
            <person name="Chang Q.C."/>
            <person name="Ding S.J."/>
            <person name="Wang X.J."/>
            <person name="Zhu J.G."/>
            <person name="Ruan X.D."/>
            <person name="Zhao L."/>
            <person name="Wei J.T."/>
            <person name="Ye R.Z."/>
            <person name="Que T.C."/>
            <person name="Du C.H."/>
            <person name="Zhou Y.H."/>
            <person name="Cheng J.X."/>
            <person name="Dai P.F."/>
            <person name="Guo W.B."/>
            <person name="Han X.H."/>
            <person name="Huang E.J."/>
            <person name="Li L.F."/>
            <person name="Wei W."/>
            <person name="Gao Y.C."/>
            <person name="Liu J.Z."/>
            <person name="Shao H.Z."/>
            <person name="Wang X."/>
            <person name="Wang C.C."/>
            <person name="Yang T.C."/>
            <person name="Huo Q.B."/>
            <person name="Li W."/>
            <person name="Chen H.Y."/>
            <person name="Chen S.E."/>
            <person name="Zhou L.G."/>
            <person name="Ni X.B."/>
            <person name="Tian J.H."/>
            <person name="Sheng Y."/>
            <person name="Liu T."/>
            <person name="Pan Y.S."/>
            <person name="Xia L.Y."/>
            <person name="Li J."/>
            <person name="Zhao F."/>
            <person name="Cao W.C."/>
        </authorList>
    </citation>
    <scope>NUCLEOTIDE SEQUENCE [LARGE SCALE GENOMIC DNA]</scope>
    <source>
        <strain evidence="2">HaeL-2018</strain>
    </source>
</reference>
<accession>A0A9J6FWS6</accession>
<keyword evidence="3" id="KW-1185">Reference proteome</keyword>
<dbReference type="AlphaFoldDB" id="A0A9J6FWS6"/>
<evidence type="ECO:0000313" key="3">
    <source>
        <dbReference type="Proteomes" id="UP000821853"/>
    </source>
</evidence>
<feature type="coiled-coil region" evidence="1">
    <location>
        <begin position="53"/>
        <end position="91"/>
    </location>
</feature>
<dbReference type="OMA" id="NIGEFMA"/>
<evidence type="ECO:0000256" key="1">
    <source>
        <dbReference type="SAM" id="Coils"/>
    </source>
</evidence>
<protein>
    <submittedName>
        <fullName evidence="2">Uncharacterized protein</fullName>
    </submittedName>
</protein>
<organism evidence="2 3">
    <name type="scientific">Haemaphysalis longicornis</name>
    <name type="common">Bush tick</name>
    <dbReference type="NCBI Taxonomy" id="44386"/>
    <lineage>
        <taxon>Eukaryota</taxon>
        <taxon>Metazoa</taxon>
        <taxon>Ecdysozoa</taxon>
        <taxon>Arthropoda</taxon>
        <taxon>Chelicerata</taxon>
        <taxon>Arachnida</taxon>
        <taxon>Acari</taxon>
        <taxon>Parasitiformes</taxon>
        <taxon>Ixodida</taxon>
        <taxon>Ixodoidea</taxon>
        <taxon>Ixodidae</taxon>
        <taxon>Haemaphysalinae</taxon>
        <taxon>Haemaphysalis</taxon>
    </lineage>
</organism>
<evidence type="ECO:0000313" key="2">
    <source>
        <dbReference type="EMBL" id="KAH9367722.1"/>
    </source>
</evidence>
<dbReference type="OrthoDB" id="7417618at2759"/>
<comment type="caution">
    <text evidence="2">The sequence shown here is derived from an EMBL/GenBank/DDBJ whole genome shotgun (WGS) entry which is preliminary data.</text>
</comment>
<dbReference type="Proteomes" id="UP000821853">
    <property type="component" value="Chromosome 2"/>
</dbReference>
<sequence length="273" mass="30649">MLVCAVSNIGEFMALPAVRAMLLLSGDVEENPGRINEELEQELVKALRCLPQIREAQDKLMKQLEKLETGQQELKEKLQTLDCKLERLEGDLPTASSSEDKTELSTQHSQLVDSMRNALLIQDDIENRSRRNNLLFFGLSDGGKETWDESEKKVIDLCAEKSRVTVSSSAIEHAHRIGKVGGEKPRPVILKFVFFKDKQRVISDASKLKGTDFSIGEGYSKIAHQQRQKLLEYGKQTDVKVTIKYSRGRMEAKIGSKSFVYDSASDSVKVCAQ</sequence>
<proteinExistence type="predicted"/>
<dbReference type="InterPro" id="IPR004244">
    <property type="entry name" value="Transposase_22"/>
</dbReference>
<gene>
    <name evidence="2" type="ORF">HPB48_011106</name>
</gene>
<dbReference type="Gene3D" id="3.30.70.1820">
    <property type="entry name" value="L1 transposable element, RRM domain"/>
    <property type="match status" value="1"/>
</dbReference>
<keyword evidence="1" id="KW-0175">Coiled coil</keyword>
<dbReference type="VEuPathDB" id="VectorBase:HLOH_060507"/>
<name>A0A9J6FWS6_HAELO</name>
<dbReference type="EMBL" id="JABSTR010000004">
    <property type="protein sequence ID" value="KAH9367722.1"/>
    <property type="molecule type" value="Genomic_DNA"/>
</dbReference>
<dbReference type="PANTHER" id="PTHR11505">
    <property type="entry name" value="L1 TRANSPOSABLE ELEMENT-RELATED"/>
    <property type="match status" value="1"/>
</dbReference>